<feature type="compositionally biased region" description="Basic and acidic residues" evidence="1">
    <location>
        <begin position="416"/>
        <end position="430"/>
    </location>
</feature>
<feature type="compositionally biased region" description="Basic and acidic residues" evidence="1">
    <location>
        <begin position="531"/>
        <end position="546"/>
    </location>
</feature>
<dbReference type="CDD" id="cd11524">
    <property type="entry name" value="SYLF"/>
    <property type="match status" value="1"/>
</dbReference>
<feature type="region of interest" description="Disordered" evidence="1">
    <location>
        <begin position="522"/>
        <end position="675"/>
    </location>
</feature>
<proteinExistence type="predicted"/>
<evidence type="ECO:0000313" key="4">
    <source>
        <dbReference type="Proteomes" id="UP001583186"/>
    </source>
</evidence>
<evidence type="ECO:0000256" key="1">
    <source>
        <dbReference type="SAM" id="MobiDB-lite"/>
    </source>
</evidence>
<sequence>MEKVTSKLPSWDTTKTKSKQGFDKVWGWADKLGAPVNRFSNRIGSEAFWPTTLDKESDKAARILRSFCKDGFYTEVEKPSGPDRDGPKSKQRVIKKIPQKVIEKAVGLAIFTTMRTGLWISGAGGSGVLVARKEDGTWSEPSGILLHTAGLGFLVGVDIYDCVLVINNRKALASFTKLRATLGGEISAVAGPVGAGGVLESDGKWKEINRPVFTYLKSRGFYAGVQVDGTIIVERTDENKRFYHQEISAVDILAGKVRHRPPEVNMLMETLKAAEGRTDIDEELMDELEGQPAPGDVNVDAPGTIFGVPDPEDPDPYGVLALEKEGFEIREASTQSRPASQVFAFNPSPKSPVYSAFHNGHRRTESNLSQRWSMDRRPIVPMSDMATQTDPVLIEPHPDAEAIMAAIAEADEAEAEREREALREKERQKESSNNSLGLVVPEAIDEDEERSIYEDVPDAPQIASDSPEARGIAIGTNPWTGEPGNPYSDEIKPKVVLPLGPPPPLPPRTAVAVAKPADAFEEVNLNGGDAPVEKTEKTEKTKKTETFDEVALFDNEDVGDGVKDIKKSETDAVEETAKAEEKSEKETEKKSEEEAETDKKDGSSSDEAEKFEETSETVSEKVNEKTEEKTEDKQEEKPVETAEEKTDEKKDGLETDRKPSETTDKPADKADVVEP</sequence>
<feature type="region of interest" description="Disordered" evidence="1">
    <location>
        <begin position="411"/>
        <end position="435"/>
    </location>
</feature>
<dbReference type="PANTHER" id="PTHR15629:SF8">
    <property type="entry name" value="DUF500 DOMAIN PROTEIN (AFU_ORTHOLOGUE AFUA_5G07310)"/>
    <property type="match status" value="1"/>
</dbReference>
<evidence type="ECO:0000259" key="2">
    <source>
        <dbReference type="Pfam" id="PF04366"/>
    </source>
</evidence>
<dbReference type="InterPro" id="IPR051702">
    <property type="entry name" value="SH3_domain_YSC84-like"/>
</dbReference>
<feature type="region of interest" description="Disordered" evidence="1">
    <location>
        <begin position="459"/>
        <end position="510"/>
    </location>
</feature>
<protein>
    <recommendedName>
        <fullName evidence="2">Ysc84 actin-binding domain-containing protein</fullName>
    </recommendedName>
</protein>
<dbReference type="EMBL" id="JAWCUI010000018">
    <property type="protein sequence ID" value="KAL1897623.1"/>
    <property type="molecule type" value="Genomic_DNA"/>
</dbReference>
<reference evidence="3 4" key="1">
    <citation type="journal article" date="2024" name="IMA Fungus">
        <title>IMA Genome - F19 : A genome assembly and annotation guide to empower mycologists, including annotated draft genome sequences of Ceratocystis pirilliformis, Diaporthe australafricana, Fusarium ophioides, Paecilomyces lecythidis, and Sporothrix stenoceras.</title>
        <authorList>
            <person name="Aylward J."/>
            <person name="Wilson A.M."/>
            <person name="Visagie C.M."/>
            <person name="Spraker J."/>
            <person name="Barnes I."/>
            <person name="Buitendag C."/>
            <person name="Ceriani C."/>
            <person name="Del Mar Angel L."/>
            <person name="du Plessis D."/>
            <person name="Fuchs T."/>
            <person name="Gasser K."/>
            <person name="Kramer D."/>
            <person name="Li W."/>
            <person name="Munsamy K."/>
            <person name="Piso A."/>
            <person name="Price J.L."/>
            <person name="Sonnekus B."/>
            <person name="Thomas C."/>
            <person name="van der Nest A."/>
            <person name="van Dijk A."/>
            <person name="van Heerden A."/>
            <person name="van Vuuren N."/>
            <person name="Yilmaz N."/>
            <person name="Duong T.A."/>
            <person name="van der Merwe N.A."/>
            <person name="Wingfield M.J."/>
            <person name="Wingfield B.D."/>
        </authorList>
    </citation>
    <scope>NUCLEOTIDE SEQUENCE [LARGE SCALE GENOMIC DNA]</scope>
    <source>
        <strain evidence="3 4">CMW 5346</strain>
    </source>
</reference>
<feature type="domain" description="Ysc84 actin-binding" evidence="2">
    <location>
        <begin position="147"/>
        <end position="274"/>
    </location>
</feature>
<accession>A0ABR3ZAE6</accession>
<dbReference type="Proteomes" id="UP001583186">
    <property type="component" value="Unassembled WGS sequence"/>
</dbReference>
<name>A0ABR3ZAE6_9PEZI</name>
<dbReference type="PANTHER" id="PTHR15629">
    <property type="entry name" value="SH3YL1 PROTEIN"/>
    <property type="match status" value="1"/>
</dbReference>
<dbReference type="InterPro" id="IPR007461">
    <property type="entry name" value="Ysc84_actin-binding"/>
</dbReference>
<keyword evidence="4" id="KW-1185">Reference proteome</keyword>
<comment type="caution">
    <text evidence="3">The sequence shown here is derived from an EMBL/GenBank/DDBJ whole genome shotgun (WGS) entry which is preliminary data.</text>
</comment>
<dbReference type="Pfam" id="PF04366">
    <property type="entry name" value="Ysc84"/>
    <property type="match status" value="1"/>
</dbReference>
<evidence type="ECO:0000313" key="3">
    <source>
        <dbReference type="EMBL" id="KAL1897623.1"/>
    </source>
</evidence>
<organism evidence="3 4">
    <name type="scientific">Sporothrix stenoceras</name>
    <dbReference type="NCBI Taxonomy" id="5173"/>
    <lineage>
        <taxon>Eukaryota</taxon>
        <taxon>Fungi</taxon>
        <taxon>Dikarya</taxon>
        <taxon>Ascomycota</taxon>
        <taxon>Pezizomycotina</taxon>
        <taxon>Sordariomycetes</taxon>
        <taxon>Sordariomycetidae</taxon>
        <taxon>Ophiostomatales</taxon>
        <taxon>Ophiostomataceae</taxon>
        <taxon>Sporothrix</taxon>
    </lineage>
</organism>
<gene>
    <name evidence="3" type="ORF">Sste5346_003929</name>
</gene>
<feature type="compositionally biased region" description="Basic and acidic residues" evidence="1">
    <location>
        <begin position="560"/>
        <end position="675"/>
    </location>
</feature>